<evidence type="ECO:0000256" key="1">
    <source>
        <dbReference type="SAM" id="MobiDB-lite"/>
    </source>
</evidence>
<feature type="region of interest" description="Disordered" evidence="1">
    <location>
        <begin position="48"/>
        <end position="69"/>
    </location>
</feature>
<feature type="compositionally biased region" description="Basic and acidic residues" evidence="1">
    <location>
        <begin position="174"/>
        <end position="196"/>
    </location>
</feature>
<dbReference type="Proteomes" id="UP000054558">
    <property type="component" value="Unassembled WGS sequence"/>
</dbReference>
<protein>
    <submittedName>
        <fullName evidence="2">Uncharacterized protein</fullName>
    </submittedName>
</protein>
<dbReference type="PANTHER" id="PTHR33492:SF11">
    <property type="entry name" value="OS04G0670900 PROTEIN"/>
    <property type="match status" value="1"/>
</dbReference>
<dbReference type="AlphaFoldDB" id="A0A1Y1HW58"/>
<feature type="compositionally biased region" description="Polar residues" evidence="1">
    <location>
        <begin position="104"/>
        <end position="117"/>
    </location>
</feature>
<evidence type="ECO:0000313" key="3">
    <source>
        <dbReference type="Proteomes" id="UP000054558"/>
    </source>
</evidence>
<organism evidence="2 3">
    <name type="scientific">Klebsormidium nitens</name>
    <name type="common">Green alga</name>
    <name type="synonym">Ulothrix nitens</name>
    <dbReference type="NCBI Taxonomy" id="105231"/>
    <lineage>
        <taxon>Eukaryota</taxon>
        <taxon>Viridiplantae</taxon>
        <taxon>Streptophyta</taxon>
        <taxon>Klebsormidiophyceae</taxon>
        <taxon>Klebsormidiales</taxon>
        <taxon>Klebsormidiaceae</taxon>
        <taxon>Klebsormidium</taxon>
    </lineage>
</organism>
<dbReference type="OrthoDB" id="1865198at2759"/>
<dbReference type="PANTHER" id="PTHR33492">
    <property type="entry name" value="OSJNBA0043A12.37 PROTEIN-RELATED"/>
    <property type="match status" value="1"/>
</dbReference>
<sequence length="238" mass="26495">MSANEKFEKIQERLSKLQPPVLRTASQIEDKWDRLAGDFRKVFDWDKNTPSGKPSYWDMPPDMKKDNRMPPSFSKPLYLSMLWLKDRASVQPPRVFDSARPFKTVSSDGGSGNTVTGEESCPFTEAEMDGRPVEKPHDSSGIERRGNGQANKRNRSAAGLGDTLRANNEATNKTLRESEEHKNARHQETTALKKQELELETRKVALAEKNAEQAKETGAGLIGALGSLAEAVLKLANK</sequence>
<reference evidence="2 3" key="1">
    <citation type="journal article" date="2014" name="Nat. Commun.">
        <title>Klebsormidium flaccidum genome reveals primary factors for plant terrestrial adaptation.</title>
        <authorList>
            <person name="Hori K."/>
            <person name="Maruyama F."/>
            <person name="Fujisawa T."/>
            <person name="Togashi T."/>
            <person name="Yamamoto N."/>
            <person name="Seo M."/>
            <person name="Sato S."/>
            <person name="Yamada T."/>
            <person name="Mori H."/>
            <person name="Tajima N."/>
            <person name="Moriyama T."/>
            <person name="Ikeuchi M."/>
            <person name="Watanabe M."/>
            <person name="Wada H."/>
            <person name="Kobayashi K."/>
            <person name="Saito M."/>
            <person name="Masuda T."/>
            <person name="Sasaki-Sekimoto Y."/>
            <person name="Mashiguchi K."/>
            <person name="Awai K."/>
            <person name="Shimojima M."/>
            <person name="Masuda S."/>
            <person name="Iwai M."/>
            <person name="Nobusawa T."/>
            <person name="Narise T."/>
            <person name="Kondo S."/>
            <person name="Saito H."/>
            <person name="Sato R."/>
            <person name="Murakawa M."/>
            <person name="Ihara Y."/>
            <person name="Oshima-Yamada Y."/>
            <person name="Ohtaka K."/>
            <person name="Satoh M."/>
            <person name="Sonobe K."/>
            <person name="Ishii M."/>
            <person name="Ohtani R."/>
            <person name="Kanamori-Sato M."/>
            <person name="Honoki R."/>
            <person name="Miyazaki D."/>
            <person name="Mochizuki H."/>
            <person name="Umetsu J."/>
            <person name="Higashi K."/>
            <person name="Shibata D."/>
            <person name="Kamiya Y."/>
            <person name="Sato N."/>
            <person name="Nakamura Y."/>
            <person name="Tabata S."/>
            <person name="Ida S."/>
            <person name="Kurokawa K."/>
            <person name="Ohta H."/>
        </authorList>
    </citation>
    <scope>NUCLEOTIDE SEQUENCE [LARGE SCALE GENOMIC DNA]</scope>
    <source>
        <strain evidence="2 3">NIES-2285</strain>
    </source>
</reference>
<keyword evidence="3" id="KW-1185">Reference proteome</keyword>
<evidence type="ECO:0000313" key="2">
    <source>
        <dbReference type="EMBL" id="GAQ82880.1"/>
    </source>
</evidence>
<name>A0A1Y1HW58_KLENI</name>
<feature type="compositionally biased region" description="Basic and acidic residues" evidence="1">
    <location>
        <begin position="128"/>
        <end position="146"/>
    </location>
</feature>
<gene>
    <name evidence="2" type="ORF">KFL_001270220</name>
</gene>
<feature type="region of interest" description="Disordered" evidence="1">
    <location>
        <begin position="99"/>
        <end position="196"/>
    </location>
</feature>
<dbReference type="EMBL" id="DF237076">
    <property type="protein sequence ID" value="GAQ82880.1"/>
    <property type="molecule type" value="Genomic_DNA"/>
</dbReference>
<proteinExistence type="predicted"/>
<accession>A0A1Y1HW58</accession>
<dbReference type="OMA" id="RWDHIQP"/>
<dbReference type="STRING" id="105231.A0A1Y1HW58"/>